<protein>
    <submittedName>
        <fullName evidence="2">Uncharacterized protein</fullName>
    </submittedName>
</protein>
<feature type="region of interest" description="Disordered" evidence="1">
    <location>
        <begin position="40"/>
        <end position="62"/>
    </location>
</feature>
<dbReference type="AlphaFoldDB" id="A0AAV6LPT1"/>
<gene>
    <name evidence="2" type="ORF">RHGRI_002526</name>
</gene>
<dbReference type="Proteomes" id="UP000823749">
    <property type="component" value="Chromosome 1"/>
</dbReference>
<accession>A0AAV6LPT1</accession>
<dbReference type="EMBL" id="JACTNZ010000001">
    <property type="protein sequence ID" value="KAG5566992.1"/>
    <property type="molecule type" value="Genomic_DNA"/>
</dbReference>
<proteinExistence type="predicted"/>
<keyword evidence="3" id="KW-1185">Reference proteome</keyword>
<reference evidence="2" key="1">
    <citation type="submission" date="2020-08" db="EMBL/GenBank/DDBJ databases">
        <title>Plant Genome Project.</title>
        <authorList>
            <person name="Zhang R.-G."/>
        </authorList>
    </citation>
    <scope>NUCLEOTIDE SEQUENCE</scope>
    <source>
        <strain evidence="2">WSP0</strain>
        <tissue evidence="2">Leaf</tissue>
    </source>
</reference>
<sequence>MNRDNRSSDGVSFLVSRASLNRWRVASVAESNAVANGFSGRSGESVSGSLPKVSPHMLSKVRRSNKSCKSTGVFSKDAFSKMRQRRVLMVRLTHRAMACLRVRVVNSSAAVFRWISHVSPSLLKMP</sequence>
<evidence type="ECO:0000256" key="1">
    <source>
        <dbReference type="SAM" id="MobiDB-lite"/>
    </source>
</evidence>
<name>A0AAV6LPT1_9ERIC</name>
<organism evidence="2 3">
    <name type="scientific">Rhododendron griersonianum</name>
    <dbReference type="NCBI Taxonomy" id="479676"/>
    <lineage>
        <taxon>Eukaryota</taxon>
        <taxon>Viridiplantae</taxon>
        <taxon>Streptophyta</taxon>
        <taxon>Embryophyta</taxon>
        <taxon>Tracheophyta</taxon>
        <taxon>Spermatophyta</taxon>
        <taxon>Magnoliopsida</taxon>
        <taxon>eudicotyledons</taxon>
        <taxon>Gunneridae</taxon>
        <taxon>Pentapetalae</taxon>
        <taxon>asterids</taxon>
        <taxon>Ericales</taxon>
        <taxon>Ericaceae</taxon>
        <taxon>Ericoideae</taxon>
        <taxon>Rhodoreae</taxon>
        <taxon>Rhododendron</taxon>
    </lineage>
</organism>
<evidence type="ECO:0000313" key="3">
    <source>
        <dbReference type="Proteomes" id="UP000823749"/>
    </source>
</evidence>
<comment type="caution">
    <text evidence="2">The sequence shown here is derived from an EMBL/GenBank/DDBJ whole genome shotgun (WGS) entry which is preliminary data.</text>
</comment>
<evidence type="ECO:0000313" key="2">
    <source>
        <dbReference type="EMBL" id="KAG5566992.1"/>
    </source>
</evidence>